<sequence>MNLVVHVIVHFVINKSWFISKVHKLTFLLFIVYVGLVCWFDAYDLLPNGILHFEGFTHGMAISSPSDYQLTRNQVSKDPFKRVED</sequence>
<reference evidence="1 2" key="2">
    <citation type="journal article" date="2022" name="Mol. Ecol. Resour.">
        <title>The genomes of chicory, endive, great burdock and yacon provide insights into Asteraceae paleo-polyploidization history and plant inulin production.</title>
        <authorList>
            <person name="Fan W."/>
            <person name="Wang S."/>
            <person name="Wang H."/>
            <person name="Wang A."/>
            <person name="Jiang F."/>
            <person name="Liu H."/>
            <person name="Zhao H."/>
            <person name="Xu D."/>
            <person name="Zhang Y."/>
        </authorList>
    </citation>
    <scope>NUCLEOTIDE SEQUENCE [LARGE SCALE GENOMIC DNA]</scope>
    <source>
        <strain evidence="2">cv. Punajuju</strain>
        <tissue evidence="1">Leaves</tissue>
    </source>
</reference>
<proteinExistence type="predicted"/>
<evidence type="ECO:0000313" key="1">
    <source>
        <dbReference type="EMBL" id="KAI3789391.1"/>
    </source>
</evidence>
<keyword evidence="2" id="KW-1185">Reference proteome</keyword>
<protein>
    <submittedName>
        <fullName evidence="1">Uncharacterized protein</fullName>
    </submittedName>
</protein>
<evidence type="ECO:0000313" key="2">
    <source>
        <dbReference type="Proteomes" id="UP001055811"/>
    </source>
</evidence>
<reference evidence="2" key="1">
    <citation type="journal article" date="2022" name="Mol. Ecol. Resour.">
        <title>The genomes of chicory, endive, great burdock and yacon provide insights into Asteraceae palaeo-polyploidization history and plant inulin production.</title>
        <authorList>
            <person name="Fan W."/>
            <person name="Wang S."/>
            <person name="Wang H."/>
            <person name="Wang A."/>
            <person name="Jiang F."/>
            <person name="Liu H."/>
            <person name="Zhao H."/>
            <person name="Xu D."/>
            <person name="Zhang Y."/>
        </authorList>
    </citation>
    <scope>NUCLEOTIDE SEQUENCE [LARGE SCALE GENOMIC DNA]</scope>
    <source>
        <strain evidence="2">cv. Punajuju</strain>
    </source>
</reference>
<comment type="caution">
    <text evidence="1">The sequence shown here is derived from an EMBL/GenBank/DDBJ whole genome shotgun (WGS) entry which is preliminary data.</text>
</comment>
<accession>A0ACB9H238</accession>
<name>A0ACB9H238_CICIN</name>
<dbReference type="EMBL" id="CM042009">
    <property type="protein sequence ID" value="KAI3789391.1"/>
    <property type="molecule type" value="Genomic_DNA"/>
</dbReference>
<gene>
    <name evidence="1" type="ORF">L2E82_02184</name>
</gene>
<dbReference type="Proteomes" id="UP001055811">
    <property type="component" value="Linkage Group LG01"/>
</dbReference>
<organism evidence="1 2">
    <name type="scientific">Cichorium intybus</name>
    <name type="common">Chicory</name>
    <dbReference type="NCBI Taxonomy" id="13427"/>
    <lineage>
        <taxon>Eukaryota</taxon>
        <taxon>Viridiplantae</taxon>
        <taxon>Streptophyta</taxon>
        <taxon>Embryophyta</taxon>
        <taxon>Tracheophyta</taxon>
        <taxon>Spermatophyta</taxon>
        <taxon>Magnoliopsida</taxon>
        <taxon>eudicotyledons</taxon>
        <taxon>Gunneridae</taxon>
        <taxon>Pentapetalae</taxon>
        <taxon>asterids</taxon>
        <taxon>campanulids</taxon>
        <taxon>Asterales</taxon>
        <taxon>Asteraceae</taxon>
        <taxon>Cichorioideae</taxon>
        <taxon>Cichorieae</taxon>
        <taxon>Cichoriinae</taxon>
        <taxon>Cichorium</taxon>
    </lineage>
</organism>